<accession>A0A0A9GBF6</accession>
<organism evidence="1">
    <name type="scientific">Arundo donax</name>
    <name type="common">Giant reed</name>
    <name type="synonym">Donax arundinaceus</name>
    <dbReference type="NCBI Taxonomy" id="35708"/>
    <lineage>
        <taxon>Eukaryota</taxon>
        <taxon>Viridiplantae</taxon>
        <taxon>Streptophyta</taxon>
        <taxon>Embryophyta</taxon>
        <taxon>Tracheophyta</taxon>
        <taxon>Spermatophyta</taxon>
        <taxon>Magnoliopsida</taxon>
        <taxon>Liliopsida</taxon>
        <taxon>Poales</taxon>
        <taxon>Poaceae</taxon>
        <taxon>PACMAD clade</taxon>
        <taxon>Arundinoideae</taxon>
        <taxon>Arundineae</taxon>
        <taxon>Arundo</taxon>
    </lineage>
</organism>
<dbReference type="EMBL" id="GBRH01179893">
    <property type="protein sequence ID" value="JAE18003.1"/>
    <property type="molecule type" value="Transcribed_RNA"/>
</dbReference>
<name>A0A0A9GBF6_ARUDO</name>
<reference evidence="1" key="1">
    <citation type="submission" date="2014-09" db="EMBL/GenBank/DDBJ databases">
        <authorList>
            <person name="Magalhaes I.L.F."/>
            <person name="Oliveira U."/>
            <person name="Santos F.R."/>
            <person name="Vidigal T.H.D.A."/>
            <person name="Brescovit A.D."/>
            <person name="Santos A.J."/>
        </authorList>
    </citation>
    <scope>NUCLEOTIDE SEQUENCE</scope>
    <source>
        <tissue evidence="1">Shoot tissue taken approximately 20 cm above the soil surface</tissue>
    </source>
</reference>
<protein>
    <submittedName>
        <fullName evidence="1">Uncharacterized protein</fullName>
    </submittedName>
</protein>
<sequence length="32" mass="3693">MRFSWRPAASPPSTWWRRACSRWPLCSSAAAL</sequence>
<proteinExistence type="predicted"/>
<dbReference type="AlphaFoldDB" id="A0A0A9GBF6"/>
<evidence type="ECO:0000313" key="1">
    <source>
        <dbReference type="EMBL" id="JAE18003.1"/>
    </source>
</evidence>
<reference evidence="1" key="2">
    <citation type="journal article" date="2015" name="Data Brief">
        <title>Shoot transcriptome of the giant reed, Arundo donax.</title>
        <authorList>
            <person name="Barrero R.A."/>
            <person name="Guerrero F.D."/>
            <person name="Moolhuijzen P."/>
            <person name="Goolsby J.A."/>
            <person name="Tidwell J."/>
            <person name="Bellgard S.E."/>
            <person name="Bellgard M.I."/>
        </authorList>
    </citation>
    <scope>NUCLEOTIDE SEQUENCE</scope>
    <source>
        <tissue evidence="1">Shoot tissue taken approximately 20 cm above the soil surface</tissue>
    </source>
</reference>